<dbReference type="EMBL" id="AQFT01000140">
    <property type="protein sequence ID" value="EMZ20767.1"/>
    <property type="molecule type" value="Genomic_DNA"/>
</dbReference>
<dbReference type="Proteomes" id="UP000012589">
    <property type="component" value="Unassembled WGS sequence"/>
</dbReference>
<dbReference type="STRING" id="1235802.C823_04885"/>
<evidence type="ECO:0008006" key="3">
    <source>
        <dbReference type="Google" id="ProtNLM"/>
    </source>
</evidence>
<evidence type="ECO:0000313" key="2">
    <source>
        <dbReference type="Proteomes" id="UP000012589"/>
    </source>
</evidence>
<name>N1ZUR4_9FIRM</name>
<sequence>MYGASYAGKFKIRLVDYKDGKEALKFLKENGVKKNPGKSKEYVYLKFKIKCISADEEVPADLILNEYSSFFDSKCKKQSKAELIPVDDGNKELSYNTMISPGETVVCSIALSVKSGSAPITYRISAGYDEDYNEIEKWFATKK</sequence>
<dbReference type="HOGENOM" id="CLU_1803257_0_0_9"/>
<gene>
    <name evidence="1" type="ORF">C823_04885</name>
</gene>
<accession>N1ZUR4</accession>
<protein>
    <recommendedName>
        <fullName evidence="3">DUF5067 domain-containing protein</fullName>
    </recommendedName>
</protein>
<evidence type="ECO:0000313" key="1">
    <source>
        <dbReference type="EMBL" id="EMZ20767.1"/>
    </source>
</evidence>
<proteinExistence type="predicted"/>
<reference evidence="1 2" key="1">
    <citation type="journal article" date="2014" name="Genome Announc.">
        <title>Draft genome sequences of the altered schaedler flora, a defined bacterial community from gnotobiotic mice.</title>
        <authorList>
            <person name="Wannemuehler M.J."/>
            <person name="Overstreet A.M."/>
            <person name="Ward D.V."/>
            <person name="Phillips G.J."/>
        </authorList>
    </citation>
    <scope>NUCLEOTIDE SEQUENCE [LARGE SCALE GENOMIC DNA]</scope>
    <source>
        <strain evidence="1 2">ASF492</strain>
    </source>
</reference>
<keyword evidence="2" id="KW-1185">Reference proteome</keyword>
<dbReference type="eggNOG" id="ENOG5034BM5">
    <property type="taxonomic scope" value="Bacteria"/>
</dbReference>
<dbReference type="PATRIC" id="fig|1235802.3.peg.5144"/>
<dbReference type="OrthoDB" id="2066353at2"/>
<comment type="caution">
    <text evidence="1">The sequence shown here is derived from an EMBL/GenBank/DDBJ whole genome shotgun (WGS) entry which is preliminary data.</text>
</comment>
<organism evidence="1 2">
    <name type="scientific">Eubacterium plexicaudatum ASF492</name>
    <dbReference type="NCBI Taxonomy" id="1235802"/>
    <lineage>
        <taxon>Bacteria</taxon>
        <taxon>Bacillati</taxon>
        <taxon>Bacillota</taxon>
        <taxon>Clostridia</taxon>
        <taxon>Eubacteriales</taxon>
        <taxon>Eubacteriaceae</taxon>
        <taxon>Eubacterium</taxon>
    </lineage>
</organism>
<dbReference type="AlphaFoldDB" id="N1ZUR4"/>